<dbReference type="GO" id="GO:0003697">
    <property type="term" value="F:single-stranded DNA binding"/>
    <property type="evidence" value="ECO:0007669"/>
    <property type="project" value="UniProtKB-UniRule"/>
</dbReference>
<dbReference type="GO" id="GO:0005737">
    <property type="term" value="C:cytoplasm"/>
    <property type="evidence" value="ECO:0007669"/>
    <property type="project" value="UniProtKB-SubCell"/>
</dbReference>
<dbReference type="InterPro" id="IPR001238">
    <property type="entry name" value="DNA-binding_RecF"/>
</dbReference>
<gene>
    <name evidence="1 3" type="primary">recF</name>
    <name evidence="3" type="ORF">GWA01_11680</name>
</gene>
<organism evidence="3 4">
    <name type="scientific">Gluconobacter wancherniae NBRC 103581</name>
    <dbReference type="NCBI Taxonomy" id="656744"/>
    <lineage>
        <taxon>Bacteria</taxon>
        <taxon>Pseudomonadati</taxon>
        <taxon>Pseudomonadota</taxon>
        <taxon>Alphaproteobacteria</taxon>
        <taxon>Acetobacterales</taxon>
        <taxon>Acetobacteraceae</taxon>
        <taxon>Gluconobacter</taxon>
    </lineage>
</organism>
<name>A0A511AYX1_9PROT</name>
<evidence type="ECO:0000313" key="3">
    <source>
        <dbReference type="EMBL" id="GEK93398.1"/>
    </source>
</evidence>
<proteinExistence type="inferred from homology"/>
<dbReference type="Proteomes" id="UP000321230">
    <property type="component" value="Unassembled WGS sequence"/>
</dbReference>
<dbReference type="InterPro" id="IPR027417">
    <property type="entry name" value="P-loop_NTPase"/>
</dbReference>
<keyword evidence="1" id="KW-0067">ATP-binding</keyword>
<dbReference type="Gene3D" id="3.40.50.300">
    <property type="entry name" value="P-loop containing nucleotide triphosphate hydrolases"/>
    <property type="match status" value="1"/>
</dbReference>
<evidence type="ECO:0000313" key="4">
    <source>
        <dbReference type="Proteomes" id="UP000321230"/>
    </source>
</evidence>
<comment type="subcellular location">
    <subcellularLocation>
        <location evidence="1">Cytoplasm</location>
    </subcellularLocation>
</comment>
<dbReference type="PROSITE" id="PS00617">
    <property type="entry name" value="RECF_1"/>
    <property type="match status" value="1"/>
</dbReference>
<dbReference type="GO" id="GO:0006260">
    <property type="term" value="P:DNA replication"/>
    <property type="evidence" value="ECO:0007669"/>
    <property type="project" value="UniProtKB-UniRule"/>
</dbReference>
<comment type="function">
    <text evidence="1">The RecF protein is involved in DNA metabolism; it is required for DNA replication and normal SOS inducibility. RecF binds preferentially to single-stranded, linear DNA. It also seems to bind ATP.</text>
</comment>
<dbReference type="GO" id="GO:0006281">
    <property type="term" value="P:DNA repair"/>
    <property type="evidence" value="ECO:0007669"/>
    <property type="project" value="UniProtKB-UniRule"/>
</dbReference>
<comment type="caution">
    <text evidence="1">Lacks conserved residue(s) required for the propagation of feature annotation.</text>
</comment>
<evidence type="ECO:0000256" key="2">
    <source>
        <dbReference type="SAM" id="MobiDB-lite"/>
    </source>
</evidence>
<dbReference type="InterPro" id="IPR042174">
    <property type="entry name" value="RecF_2"/>
</dbReference>
<dbReference type="EMBL" id="BJUZ01000001">
    <property type="protein sequence ID" value="GEK93398.1"/>
    <property type="molecule type" value="Genomic_DNA"/>
</dbReference>
<dbReference type="SUPFAM" id="SSF52540">
    <property type="entry name" value="P-loop containing nucleoside triphosphate hydrolases"/>
    <property type="match status" value="1"/>
</dbReference>
<evidence type="ECO:0000256" key="1">
    <source>
        <dbReference type="HAMAP-Rule" id="MF_00365"/>
    </source>
</evidence>
<keyword evidence="1" id="KW-0238">DNA-binding</keyword>
<keyword evidence="1" id="KW-0547">Nucleotide-binding</keyword>
<dbReference type="Gene3D" id="1.20.1050.90">
    <property type="entry name" value="RecF/RecN/SMC, N-terminal domain"/>
    <property type="match status" value="1"/>
</dbReference>
<dbReference type="InterPro" id="IPR018078">
    <property type="entry name" value="DNA-binding_RecF_CS"/>
</dbReference>
<accession>A0A511AYX1</accession>
<keyword evidence="1" id="KW-0227">DNA damage</keyword>
<dbReference type="GO" id="GO:0005524">
    <property type="term" value="F:ATP binding"/>
    <property type="evidence" value="ECO:0007669"/>
    <property type="project" value="UniProtKB-UniRule"/>
</dbReference>
<dbReference type="GO" id="GO:0009432">
    <property type="term" value="P:SOS response"/>
    <property type="evidence" value="ECO:0007669"/>
    <property type="project" value="UniProtKB-UniRule"/>
</dbReference>
<sequence>MLLRQGAERWGIAATLSEALDEYRIGTGSDPAGNARRVFMLDGEKIRSQAEIGNIFSCVWLTPQMDRLFLEGASGRRRFLDRLVMALTPDHARQIAAHDRSVSSRNRLLSERPNESGWIASLEDSIARHSVAATAARFTLIERMNGHPSENKEFPRTLIHLNCPIAARLQNSPALSVEDWLRGELARSRDQDRQKGSTSAGAHRADFSLSDAETGRSAEISSSGQQKAMLLGTVLSHAHLIKEARGSAPAILLDEPLVHLDERRRDALLESIAHVESPVLLTGTDPQPFERLRGHAGFVSVASGTLKPH</sequence>
<keyword evidence="1" id="KW-0235">DNA replication</keyword>
<keyword evidence="1" id="KW-0742">SOS response</keyword>
<comment type="similarity">
    <text evidence="1">Belongs to the RecF family.</text>
</comment>
<feature type="region of interest" description="Disordered" evidence="2">
    <location>
        <begin position="187"/>
        <end position="221"/>
    </location>
</feature>
<protein>
    <recommendedName>
        <fullName evidence="1">DNA replication and repair protein RecF</fullName>
    </recommendedName>
</protein>
<keyword evidence="1" id="KW-0963">Cytoplasm</keyword>
<dbReference type="AlphaFoldDB" id="A0A511AYX1"/>
<keyword evidence="1" id="KW-0234">DNA repair</keyword>
<reference evidence="3 4" key="1">
    <citation type="submission" date="2019-07" db="EMBL/GenBank/DDBJ databases">
        <title>Whole genome shotgun sequence of Gluconobacter wancherniae NBRC 103581.</title>
        <authorList>
            <person name="Hosoyama A."/>
            <person name="Uohara A."/>
            <person name="Ohji S."/>
            <person name="Ichikawa N."/>
        </authorList>
    </citation>
    <scope>NUCLEOTIDE SEQUENCE [LARGE SCALE GENOMIC DNA]</scope>
    <source>
        <strain evidence="3 4">NBRC 103581</strain>
    </source>
</reference>
<comment type="caution">
    <text evidence="3">The sequence shown here is derived from an EMBL/GenBank/DDBJ whole genome shotgun (WGS) entry which is preliminary data.</text>
</comment>
<dbReference type="HAMAP" id="MF_00365">
    <property type="entry name" value="RecF"/>
    <property type="match status" value="1"/>
</dbReference>
<keyword evidence="4" id="KW-1185">Reference proteome</keyword>